<dbReference type="SUPFAM" id="SSF117916">
    <property type="entry name" value="Fe-S cluster assembly (FSCA) domain-like"/>
    <property type="match status" value="1"/>
</dbReference>
<gene>
    <name evidence="2" type="ORF">NMSP_0161</name>
</gene>
<name>A0A2Z2HI03_9ARCH</name>
<evidence type="ECO:0000313" key="3">
    <source>
        <dbReference type="Proteomes" id="UP000249949"/>
    </source>
</evidence>
<dbReference type="PANTHER" id="PTHR42831">
    <property type="entry name" value="FE-S PROTEIN MATURATION AUXILIARY FACTOR YITW"/>
    <property type="match status" value="1"/>
</dbReference>
<dbReference type="GeneID" id="32900663"/>
<dbReference type="Gene3D" id="3.30.300.130">
    <property type="entry name" value="Fe-S cluster assembly (FSCA)"/>
    <property type="match status" value="1"/>
</dbReference>
<dbReference type="InterPro" id="IPR041881">
    <property type="entry name" value="PqqD_sf"/>
</dbReference>
<dbReference type="InterPro" id="IPR008792">
    <property type="entry name" value="PQQD"/>
</dbReference>
<dbReference type="KEGG" id="nct:NMSP_0161"/>
<dbReference type="OrthoDB" id="371709at2157"/>
<feature type="domain" description="MIP18 family-like" evidence="1">
    <location>
        <begin position="8"/>
        <end position="78"/>
    </location>
</feature>
<keyword evidence="3" id="KW-1185">Reference proteome</keyword>
<dbReference type="EMBL" id="CP021324">
    <property type="protein sequence ID" value="ARS63793.1"/>
    <property type="molecule type" value="Genomic_DNA"/>
</dbReference>
<organism evidence="2 3">
    <name type="scientific">Candidatus Nitrosomarinus catalinensis</name>
    <dbReference type="NCBI Taxonomy" id="1898749"/>
    <lineage>
        <taxon>Archaea</taxon>
        <taxon>Nitrososphaerota</taxon>
        <taxon>Nitrososphaeria</taxon>
        <taxon>Nitrosopumilales</taxon>
        <taxon>Nitrosopumilaceae</taxon>
        <taxon>Candidatus Nitrosomarinus</taxon>
    </lineage>
</organism>
<dbReference type="RefSeq" id="WP_086907020.1">
    <property type="nucleotide sequence ID" value="NZ_CP021324.1"/>
</dbReference>
<accession>A0A2Z2HI03</accession>
<evidence type="ECO:0000313" key="2">
    <source>
        <dbReference type="EMBL" id="ARS63793.1"/>
    </source>
</evidence>
<proteinExistence type="predicted"/>
<dbReference type="Proteomes" id="UP000249949">
    <property type="component" value="Chromosome"/>
</dbReference>
<dbReference type="Pfam" id="PF01883">
    <property type="entry name" value="FeS_assembly_P"/>
    <property type="match status" value="1"/>
</dbReference>
<reference evidence="2 3" key="1">
    <citation type="journal article" date="2017" name="Environ. Microbiol.">
        <title>Genome and epigenome of a novel marine Thaumarchaeota strain suggest viral infection, phosphorothioation DNA modification and multiple restriction systems.</title>
        <authorList>
            <person name="Ahlgren N.A."/>
            <person name="Chen Y."/>
            <person name="Needham D.M."/>
            <person name="Parada A.E."/>
            <person name="Sachdeva R."/>
            <person name="Trinh V."/>
            <person name="Chen T."/>
            <person name="Fuhrman J.A."/>
        </authorList>
    </citation>
    <scope>NUCLEOTIDE SEQUENCE [LARGE SCALE GENOMIC DNA]</scope>
    <source>
        <strain evidence="2 3">SPOT01</strain>
    </source>
</reference>
<evidence type="ECO:0000259" key="1">
    <source>
        <dbReference type="Pfam" id="PF01883"/>
    </source>
</evidence>
<dbReference type="Pfam" id="PF05402">
    <property type="entry name" value="PqqD"/>
    <property type="match status" value="1"/>
</dbReference>
<sequence length="213" mass="23569">MSTVSPNAIEESLKQCMDPEVPLNIVEMGLIYGIDVKENNDVDIKMTMTTQGCPLHETLVADATRFAKKVPGVNNVNIEIVWEPAWTMDKMTEEGKLKIKEMGAAGLNTPAPINYETALPQGVGKLVQQEDGSMVLANEHEQGFMVNQAIVDFWKSCNGQRKVTDLVEVFANQTGLQRNQVEKEVMQLLQQLRDGGLIAIAGQPDQPNVEFKK</sequence>
<dbReference type="AlphaFoldDB" id="A0A2Z2HI03"/>
<dbReference type="PANTHER" id="PTHR42831:SF1">
    <property type="entry name" value="FE-S PROTEIN MATURATION AUXILIARY FACTOR YITW"/>
    <property type="match status" value="1"/>
</dbReference>
<dbReference type="InterPro" id="IPR034904">
    <property type="entry name" value="FSCA_dom_sf"/>
</dbReference>
<dbReference type="InterPro" id="IPR052339">
    <property type="entry name" value="Fe-S_Maturation_MIP18"/>
</dbReference>
<dbReference type="Gene3D" id="1.10.10.1150">
    <property type="entry name" value="Coenzyme PQQ synthesis protein D (PqqD)"/>
    <property type="match status" value="1"/>
</dbReference>
<protein>
    <recommendedName>
        <fullName evidence="1">MIP18 family-like domain-containing protein</fullName>
    </recommendedName>
</protein>
<dbReference type="InterPro" id="IPR002744">
    <property type="entry name" value="MIP18-like"/>
</dbReference>